<reference evidence="1 2" key="1">
    <citation type="submission" date="2019-05" db="EMBL/GenBank/DDBJ databases">
        <title>Another draft genome of Portunus trituberculatus and its Hox gene families provides insights of decapod evolution.</title>
        <authorList>
            <person name="Jeong J.-H."/>
            <person name="Song I."/>
            <person name="Kim S."/>
            <person name="Choi T."/>
            <person name="Kim D."/>
            <person name="Ryu S."/>
            <person name="Kim W."/>
        </authorList>
    </citation>
    <scope>NUCLEOTIDE SEQUENCE [LARGE SCALE GENOMIC DNA]</scope>
    <source>
        <tissue evidence="1">Muscle</tissue>
    </source>
</reference>
<evidence type="ECO:0000313" key="1">
    <source>
        <dbReference type="EMBL" id="MPD01771.1"/>
    </source>
</evidence>
<dbReference type="EMBL" id="VSRR010128545">
    <property type="protein sequence ID" value="MPD01771.1"/>
    <property type="molecule type" value="Genomic_DNA"/>
</dbReference>
<dbReference type="Proteomes" id="UP000324222">
    <property type="component" value="Unassembled WGS sequence"/>
</dbReference>
<gene>
    <name evidence="1" type="ORF">E2C01_097313</name>
</gene>
<sequence>MAPVTAGARKPVAEPRVLVRPLSVPAKFGAMSCSDKAEPLLMGPVALTDKHMTMMAHTGSHSTHIIATNPAADTYRAAHGKESNYSDKKT</sequence>
<comment type="caution">
    <text evidence="1">The sequence shown here is derived from an EMBL/GenBank/DDBJ whole genome shotgun (WGS) entry which is preliminary data.</text>
</comment>
<organism evidence="1 2">
    <name type="scientific">Portunus trituberculatus</name>
    <name type="common">Swimming crab</name>
    <name type="synonym">Neptunus trituberculatus</name>
    <dbReference type="NCBI Taxonomy" id="210409"/>
    <lineage>
        <taxon>Eukaryota</taxon>
        <taxon>Metazoa</taxon>
        <taxon>Ecdysozoa</taxon>
        <taxon>Arthropoda</taxon>
        <taxon>Crustacea</taxon>
        <taxon>Multicrustacea</taxon>
        <taxon>Malacostraca</taxon>
        <taxon>Eumalacostraca</taxon>
        <taxon>Eucarida</taxon>
        <taxon>Decapoda</taxon>
        <taxon>Pleocyemata</taxon>
        <taxon>Brachyura</taxon>
        <taxon>Eubrachyura</taxon>
        <taxon>Portunoidea</taxon>
        <taxon>Portunidae</taxon>
        <taxon>Portuninae</taxon>
        <taxon>Portunus</taxon>
    </lineage>
</organism>
<name>A0A5B7JXZ5_PORTR</name>
<dbReference type="AlphaFoldDB" id="A0A5B7JXZ5"/>
<proteinExistence type="predicted"/>
<keyword evidence="2" id="KW-1185">Reference proteome</keyword>
<accession>A0A5B7JXZ5</accession>
<evidence type="ECO:0000313" key="2">
    <source>
        <dbReference type="Proteomes" id="UP000324222"/>
    </source>
</evidence>
<protein>
    <submittedName>
        <fullName evidence="1">Uncharacterized protein</fullName>
    </submittedName>
</protein>